<name>A0ABT1NJG8_9FIRM</name>
<sequence length="220" mass="25092">MKEKLALFPNITIEKACKLWGIKFIGKRTHVSEACEELSTLAVREYQDDGEEKAVIRQLEVLRCHLMLAAYIAGYDPFMSCRMIILSHEGDEPADAHGNTVPLSTLAAYLPEELEDSSRTVCWFVHYMEQPREDERGRVFRLYNALGTLPGGFDGISSLSSGKKDVNILTMLLKRVEDFHAQDKEEENYIHKTNPLSEEEIKDVEACYLKLLSKFYPQLG</sequence>
<comment type="caution">
    <text evidence="1">The sequence shown here is derived from an EMBL/GenBank/DDBJ whole genome shotgun (WGS) entry which is preliminary data.</text>
</comment>
<proteinExistence type="predicted"/>
<gene>
    <name evidence="1" type="ORF">LJD61_17770</name>
</gene>
<reference evidence="1 2" key="1">
    <citation type="submission" date="2021-10" db="EMBL/GenBank/DDBJ databases">
        <title>Lutispora strain m25 sp. nov., a thermophilic, non-spore-forming bacterium isolated from a lab-scale methanogenic bioreactor digesting anaerobic sludge.</title>
        <authorList>
            <person name="El Houari A."/>
            <person name="Mcdonald J."/>
        </authorList>
    </citation>
    <scope>NUCLEOTIDE SEQUENCE [LARGE SCALE GENOMIC DNA]</scope>
    <source>
        <strain evidence="2">m25</strain>
    </source>
</reference>
<dbReference type="RefSeq" id="WP_255228903.1">
    <property type="nucleotide sequence ID" value="NZ_JAJEKE010000021.1"/>
</dbReference>
<organism evidence="1 2">
    <name type="scientific">Lutispora saccharofermentans</name>
    <dbReference type="NCBI Taxonomy" id="3024236"/>
    <lineage>
        <taxon>Bacteria</taxon>
        <taxon>Bacillati</taxon>
        <taxon>Bacillota</taxon>
        <taxon>Clostridia</taxon>
        <taxon>Lutisporales</taxon>
        <taxon>Lutisporaceae</taxon>
        <taxon>Lutispora</taxon>
    </lineage>
</organism>
<dbReference type="EMBL" id="JAJEKE010000021">
    <property type="protein sequence ID" value="MCQ1531373.1"/>
    <property type="molecule type" value="Genomic_DNA"/>
</dbReference>
<protein>
    <submittedName>
        <fullName evidence="1">Uncharacterized protein</fullName>
    </submittedName>
</protein>
<keyword evidence="2" id="KW-1185">Reference proteome</keyword>
<evidence type="ECO:0000313" key="1">
    <source>
        <dbReference type="EMBL" id="MCQ1531373.1"/>
    </source>
</evidence>
<accession>A0ABT1NJG8</accession>
<dbReference type="Proteomes" id="UP001651880">
    <property type="component" value="Unassembled WGS sequence"/>
</dbReference>
<evidence type="ECO:0000313" key="2">
    <source>
        <dbReference type="Proteomes" id="UP001651880"/>
    </source>
</evidence>